<keyword evidence="1" id="KW-0059">Arsenical resistance</keyword>
<dbReference type="SMART" id="SM00226">
    <property type="entry name" value="LMWPc"/>
    <property type="match status" value="1"/>
</dbReference>
<dbReference type="InterPro" id="IPR011991">
    <property type="entry name" value="ArsR-like_HTH"/>
</dbReference>
<proteinExistence type="predicted"/>
<dbReference type="Pfam" id="PF12840">
    <property type="entry name" value="HTH_20"/>
    <property type="match status" value="1"/>
</dbReference>
<dbReference type="InterPro" id="IPR036390">
    <property type="entry name" value="WH_DNA-bd_sf"/>
</dbReference>
<dbReference type="PROSITE" id="PS50987">
    <property type="entry name" value="HTH_ARSR_2"/>
    <property type="match status" value="1"/>
</dbReference>
<dbReference type="SUPFAM" id="SSF46785">
    <property type="entry name" value="Winged helix' DNA-binding domain"/>
    <property type="match status" value="1"/>
</dbReference>
<dbReference type="Gene3D" id="1.10.10.10">
    <property type="entry name" value="Winged helix-like DNA-binding domain superfamily/Winged helix DNA-binding domain"/>
    <property type="match status" value="1"/>
</dbReference>
<dbReference type="CDD" id="cd00090">
    <property type="entry name" value="HTH_ARSR"/>
    <property type="match status" value="1"/>
</dbReference>
<dbReference type="SUPFAM" id="SSF52788">
    <property type="entry name" value="Phosphotyrosine protein phosphatases I"/>
    <property type="match status" value="1"/>
</dbReference>
<evidence type="ECO:0000313" key="4">
    <source>
        <dbReference type="Proteomes" id="UP000237846"/>
    </source>
</evidence>
<dbReference type="GO" id="GO:0046685">
    <property type="term" value="P:response to arsenic-containing substance"/>
    <property type="evidence" value="ECO:0007669"/>
    <property type="project" value="UniProtKB-KW"/>
</dbReference>
<comment type="caution">
    <text evidence="3">The sequence shown here is derived from an EMBL/GenBank/DDBJ whole genome shotgun (WGS) entry which is preliminary data.</text>
</comment>
<dbReference type="InterPro" id="IPR048716">
    <property type="entry name" value="Phosphatase-like_N"/>
</dbReference>
<dbReference type="GO" id="GO:0003700">
    <property type="term" value="F:DNA-binding transcription factor activity"/>
    <property type="evidence" value="ECO:0007669"/>
    <property type="project" value="InterPro"/>
</dbReference>
<dbReference type="PANTHER" id="PTHR43428">
    <property type="entry name" value="ARSENATE REDUCTASE"/>
    <property type="match status" value="1"/>
</dbReference>
<accession>A0A2T0Q5F2</accession>
<dbReference type="NCBIfam" id="NF046112">
    <property type="entry name" value="MSMEG_6209_Nter"/>
    <property type="match status" value="1"/>
</dbReference>
<dbReference type="Pfam" id="PF01451">
    <property type="entry name" value="LMWPc"/>
    <property type="match status" value="1"/>
</dbReference>
<dbReference type="SMART" id="SM00418">
    <property type="entry name" value="HTH_ARSR"/>
    <property type="match status" value="1"/>
</dbReference>
<dbReference type="Gene3D" id="1.10.8.1060">
    <property type="entry name" value="Corynebacterium glutamicum thioredoxin-dependent arsenate reductase, N-terminal domain"/>
    <property type="match status" value="1"/>
</dbReference>
<reference evidence="3 4" key="1">
    <citation type="submission" date="2018-03" db="EMBL/GenBank/DDBJ databases">
        <title>Genomic Encyclopedia of Archaeal and Bacterial Type Strains, Phase II (KMG-II): from individual species to whole genera.</title>
        <authorList>
            <person name="Goeker M."/>
        </authorList>
    </citation>
    <scope>NUCLEOTIDE SEQUENCE [LARGE SCALE GENOMIC DNA]</scope>
    <source>
        <strain evidence="3 4">DSM 45601</strain>
    </source>
</reference>
<dbReference type="CDD" id="cd16345">
    <property type="entry name" value="LMWP_ArsC"/>
    <property type="match status" value="1"/>
</dbReference>
<feature type="domain" description="HTH arsR-type" evidence="2">
    <location>
        <begin position="14"/>
        <end position="110"/>
    </location>
</feature>
<dbReference type="InterPro" id="IPR023485">
    <property type="entry name" value="Ptyr_pPase"/>
</dbReference>
<evidence type="ECO:0000259" key="2">
    <source>
        <dbReference type="PROSITE" id="PS50987"/>
    </source>
</evidence>
<dbReference type="AlphaFoldDB" id="A0A2T0Q5F2"/>
<evidence type="ECO:0000313" key="3">
    <source>
        <dbReference type="EMBL" id="PRX98941.1"/>
    </source>
</evidence>
<dbReference type="InterPro" id="IPR036388">
    <property type="entry name" value="WH-like_DNA-bd_sf"/>
</dbReference>
<dbReference type="PANTHER" id="PTHR43428:SF1">
    <property type="entry name" value="ARSENATE REDUCTASE"/>
    <property type="match status" value="1"/>
</dbReference>
<dbReference type="Pfam" id="PF21234">
    <property type="entry name" value="Phosphatase-like_N"/>
    <property type="match status" value="1"/>
</dbReference>
<organism evidence="3 4">
    <name type="scientific">Allonocardiopsis opalescens</name>
    <dbReference type="NCBI Taxonomy" id="1144618"/>
    <lineage>
        <taxon>Bacteria</taxon>
        <taxon>Bacillati</taxon>
        <taxon>Actinomycetota</taxon>
        <taxon>Actinomycetes</taxon>
        <taxon>Streptosporangiales</taxon>
        <taxon>Allonocardiopsis</taxon>
    </lineage>
</organism>
<dbReference type="EMBL" id="PVZC01000004">
    <property type="protein sequence ID" value="PRX98941.1"/>
    <property type="molecule type" value="Genomic_DNA"/>
</dbReference>
<protein>
    <submittedName>
        <fullName evidence="3">Protein-tyrosine-phosphatase</fullName>
    </submittedName>
</protein>
<dbReference type="InterPro" id="IPR036196">
    <property type="entry name" value="Ptyr_pPase_sf"/>
</dbReference>
<dbReference type="InterPro" id="IPR001845">
    <property type="entry name" value="HTH_ArsR_DNA-bd_dom"/>
</dbReference>
<evidence type="ECO:0000256" key="1">
    <source>
        <dbReference type="ARBA" id="ARBA00022849"/>
    </source>
</evidence>
<dbReference type="PRINTS" id="PR00778">
    <property type="entry name" value="HTHARSR"/>
</dbReference>
<dbReference type="Proteomes" id="UP000237846">
    <property type="component" value="Unassembled WGS sequence"/>
</dbReference>
<keyword evidence="4" id="KW-1185">Reference proteome</keyword>
<dbReference type="Gene3D" id="3.40.50.2300">
    <property type="match status" value="1"/>
</dbReference>
<gene>
    <name evidence="3" type="ORF">CLV72_104521</name>
</gene>
<name>A0A2T0Q5F2_9ACTN</name>
<sequence>MGGDPDVPSPPRALPGGTARRLAMRIKILSEPVRLRLLSLVVAAGAVGVNAGTLAGQVDVVGPTVSHHLRVLTEAGLVRSSRERSRIVYAATPTGARLYRQLQRLGGDAAPPSTADGATLRELLDDLADTPVTGGRAVPPAAGSPLPGLLDPDELLDRVRDRLAVRFAGVFSAETVHRYLADSYERLAHSAVVTSHLPVLTEQFAAERLAAMARSRGLLAKPVPDVLFVCVHNSGRSQMAAGLLRHLAGDRVQIRSAGSEPTVGIDPGVHAVMAEIGIDLRAEYPKPLTDEAIRAADVVITMGCGDACPVYPGKRYLDWKVSEPARRPLSGIRRIRDDIDARIRTVLLPELLGDPPAAPG</sequence>